<evidence type="ECO:0000313" key="5">
    <source>
        <dbReference type="Proteomes" id="UP000055060"/>
    </source>
</evidence>
<dbReference type="RefSeq" id="WP_075074668.1">
    <property type="nucleotide sequence ID" value="NZ_DF967972.1"/>
</dbReference>
<keyword evidence="2" id="KW-0597">Phosphoprotein</keyword>
<proteinExistence type="predicted"/>
<dbReference type="GO" id="GO:0003677">
    <property type="term" value="F:DNA binding"/>
    <property type="evidence" value="ECO:0007669"/>
    <property type="project" value="UniProtKB-KW"/>
</dbReference>
<dbReference type="Proteomes" id="UP000055060">
    <property type="component" value="Unassembled WGS sequence"/>
</dbReference>
<dbReference type="CDD" id="cd17535">
    <property type="entry name" value="REC_NarL-like"/>
    <property type="match status" value="1"/>
</dbReference>
<dbReference type="PROSITE" id="PS50110">
    <property type="entry name" value="RESPONSE_REGULATORY"/>
    <property type="match status" value="1"/>
</dbReference>
<evidence type="ECO:0000256" key="1">
    <source>
        <dbReference type="ARBA" id="ARBA00023125"/>
    </source>
</evidence>
<dbReference type="Pfam" id="PF00072">
    <property type="entry name" value="Response_reg"/>
    <property type="match status" value="1"/>
</dbReference>
<dbReference type="InterPro" id="IPR039420">
    <property type="entry name" value="WalR-like"/>
</dbReference>
<dbReference type="InterPro" id="IPR001789">
    <property type="entry name" value="Sig_transdc_resp-reg_receiver"/>
</dbReference>
<dbReference type="SMART" id="SM00448">
    <property type="entry name" value="REC"/>
    <property type="match status" value="1"/>
</dbReference>
<keyword evidence="5" id="KW-1185">Reference proteome</keyword>
<dbReference type="STRING" id="360412.LARV_03278"/>
<dbReference type="Gene3D" id="3.40.50.2300">
    <property type="match status" value="1"/>
</dbReference>
<dbReference type="EMBL" id="DF967972">
    <property type="protein sequence ID" value="GAP15489.1"/>
    <property type="molecule type" value="Genomic_DNA"/>
</dbReference>
<evidence type="ECO:0000313" key="4">
    <source>
        <dbReference type="EMBL" id="GAP15489.1"/>
    </source>
</evidence>
<evidence type="ECO:0000259" key="3">
    <source>
        <dbReference type="PROSITE" id="PS50110"/>
    </source>
</evidence>
<name>A0A0S7BND9_9CHLR</name>
<feature type="modified residue" description="4-aspartylphosphate" evidence="2">
    <location>
        <position position="54"/>
    </location>
</feature>
<feature type="domain" description="Response regulatory" evidence="3">
    <location>
        <begin position="2"/>
        <end position="127"/>
    </location>
</feature>
<gene>
    <name evidence="4" type="ORF">LARV_03278</name>
</gene>
<keyword evidence="1 4" id="KW-0238">DNA-binding</keyword>
<dbReference type="PANTHER" id="PTHR43214">
    <property type="entry name" value="TWO-COMPONENT RESPONSE REGULATOR"/>
    <property type="match status" value="1"/>
</dbReference>
<dbReference type="InterPro" id="IPR011006">
    <property type="entry name" value="CheY-like_superfamily"/>
</dbReference>
<dbReference type="SUPFAM" id="SSF52172">
    <property type="entry name" value="CheY-like"/>
    <property type="match status" value="1"/>
</dbReference>
<dbReference type="PANTHER" id="PTHR43214:SF42">
    <property type="entry name" value="TRANSCRIPTIONAL REGULATORY PROTEIN DESR"/>
    <property type="match status" value="1"/>
</dbReference>
<sequence length="134" mass="15097">MHVVLADHRSEIRSALRLLLEQQADAWEVQGEASDLFELAVCLKKSCPDILLLDWELPGICADRWNPDPDRPTSMIKKLREICPQMRIVALSSQPEECRMALQAGADEIVCKTDPPEILLDKMKISSSAHFQST</sequence>
<reference evidence="4" key="1">
    <citation type="submission" date="2015-07" db="EMBL/GenBank/DDBJ databases">
        <title>Draft Genome Sequences of Anaerolinea thermolimosa IMO-1, Bellilinea caldifistulae GOMI-1, Leptolinea tardivitalis YMTK-2, Levilinea saccharolytica KIBI-1,Longilinea arvoryzae KOME-1, Previously Described as Members of the Anaerolineaceae (Chloroflexi).</title>
        <authorList>
            <person name="Sekiguchi Y."/>
            <person name="Ohashi A."/>
            <person name="Matsuura N."/>
            <person name="Tourlousse M.D."/>
        </authorList>
    </citation>
    <scope>NUCLEOTIDE SEQUENCE [LARGE SCALE GENOMIC DNA]</scope>
    <source>
        <strain evidence="4">KOME-1</strain>
    </source>
</reference>
<dbReference type="AlphaFoldDB" id="A0A0S7BND9"/>
<dbReference type="InterPro" id="IPR058245">
    <property type="entry name" value="NreC/VraR/RcsB-like_REC"/>
</dbReference>
<protein>
    <submittedName>
        <fullName evidence="4">Response regulator containing a CheY-like receiver domain and an HTH DNA-binding domain</fullName>
    </submittedName>
</protein>
<accession>A0A0S7BND9</accession>
<dbReference type="GO" id="GO:0000160">
    <property type="term" value="P:phosphorelay signal transduction system"/>
    <property type="evidence" value="ECO:0007669"/>
    <property type="project" value="InterPro"/>
</dbReference>
<organism evidence="4">
    <name type="scientific">Longilinea arvoryzae</name>
    <dbReference type="NCBI Taxonomy" id="360412"/>
    <lineage>
        <taxon>Bacteria</taxon>
        <taxon>Bacillati</taxon>
        <taxon>Chloroflexota</taxon>
        <taxon>Anaerolineae</taxon>
        <taxon>Anaerolineales</taxon>
        <taxon>Anaerolineaceae</taxon>
        <taxon>Longilinea</taxon>
    </lineage>
</organism>
<evidence type="ECO:0000256" key="2">
    <source>
        <dbReference type="PROSITE-ProRule" id="PRU00169"/>
    </source>
</evidence>